<accession>A0A2K2FZV5</accession>
<keyword evidence="2" id="KW-1185">Reference proteome</keyword>
<proteinExistence type="predicted"/>
<protein>
    <submittedName>
        <fullName evidence="1">Uncharacterized protein</fullName>
    </submittedName>
</protein>
<dbReference type="RefSeq" id="WP_103096467.1">
    <property type="nucleotide sequence ID" value="NZ_LYMM01000038.1"/>
</dbReference>
<gene>
    <name evidence="1" type="ORF">A8V01_21220</name>
</gene>
<organism evidence="1 2">
    <name type="scientific">Novosphingobium guangzhouense</name>
    <dbReference type="NCBI Taxonomy" id="1850347"/>
    <lineage>
        <taxon>Bacteria</taxon>
        <taxon>Pseudomonadati</taxon>
        <taxon>Pseudomonadota</taxon>
        <taxon>Alphaproteobacteria</taxon>
        <taxon>Sphingomonadales</taxon>
        <taxon>Sphingomonadaceae</taxon>
        <taxon>Novosphingobium</taxon>
    </lineage>
</organism>
<dbReference type="AlphaFoldDB" id="A0A2K2FZV5"/>
<evidence type="ECO:0000313" key="2">
    <source>
        <dbReference type="Proteomes" id="UP000236327"/>
    </source>
</evidence>
<comment type="caution">
    <text evidence="1">The sequence shown here is derived from an EMBL/GenBank/DDBJ whole genome shotgun (WGS) entry which is preliminary data.</text>
</comment>
<sequence length="59" mass="6682">MIQISQLMREGRDAVIAEKFRDGRPATNPYGPHSKRRVFWQRGADEARSRADAVLQIGA</sequence>
<evidence type="ECO:0000313" key="1">
    <source>
        <dbReference type="EMBL" id="PNU04292.1"/>
    </source>
</evidence>
<dbReference type="OrthoDB" id="7510769at2"/>
<dbReference type="EMBL" id="LYMM01000038">
    <property type="protein sequence ID" value="PNU04292.1"/>
    <property type="molecule type" value="Genomic_DNA"/>
</dbReference>
<dbReference type="Proteomes" id="UP000236327">
    <property type="component" value="Unassembled WGS sequence"/>
</dbReference>
<reference evidence="1 2" key="1">
    <citation type="submission" date="2016-05" db="EMBL/GenBank/DDBJ databases">
        <title>Complete genome sequence of Novosphingobium guangzhouense SA925(T).</title>
        <authorList>
            <person name="Sha S."/>
        </authorList>
    </citation>
    <scope>NUCLEOTIDE SEQUENCE [LARGE SCALE GENOMIC DNA]</scope>
    <source>
        <strain evidence="1 2">SA925</strain>
    </source>
</reference>
<name>A0A2K2FZV5_9SPHN</name>